<dbReference type="GO" id="GO:0005694">
    <property type="term" value="C:chromosome"/>
    <property type="evidence" value="ECO:0007669"/>
    <property type="project" value="TreeGrafter"/>
</dbReference>
<sequence>MPPTPAGPPKHSFDQIRAAAIRHLGYQPCLWQIKVVEAILKRDGDVVCIPATGSGKTLTFWLPLLFRPNGIQLVISPLNILGQQNVAQLAAMKINGITITAETAIPKNFQDIEDGKYSVIVRNVETLMQQDGGFEKLWKKPDFTSCLISLVWDEGHCVSKWAGFRPEYKEVSRLRYLIPRSIPFVIVSVTLPPAILSDVMNILQVLPKKCTIIWRSNDRPSIHLVVREMKYAMSSYKDLAFLIPDGWKPTDPPPKKFLIFFDSISESIDAAKFLRDRLPLEYRHKIKWFNSEMSTQFKDLESDSLKSGKIWGLSCTDSFGMGLDLPDILLVIQWRSTCDMCTLWQRLGRAARELQLVATGLFLVEPKRFDLNIAKAEERAAKRAESSKKA</sequence>
<comment type="catalytic activity">
    <reaction evidence="4">
        <text>Couples ATP hydrolysis with the unwinding of duplex DNA by translocating in the 3'-5' direction.</text>
        <dbReference type="EC" id="5.6.2.4"/>
    </reaction>
</comment>
<dbReference type="InterPro" id="IPR014001">
    <property type="entry name" value="Helicase_ATP-bd"/>
</dbReference>
<dbReference type="GO" id="GO:0043138">
    <property type="term" value="F:3'-5' DNA helicase activity"/>
    <property type="evidence" value="ECO:0007669"/>
    <property type="project" value="UniProtKB-EC"/>
</dbReference>
<keyword evidence="8" id="KW-0378">Hydrolase</keyword>
<comment type="caution">
    <text evidence="8">The sequence shown here is derived from an EMBL/GenBank/DDBJ whole genome shotgun (WGS) entry which is preliminary data.</text>
</comment>
<dbReference type="PANTHER" id="PTHR13710">
    <property type="entry name" value="DNA HELICASE RECQ FAMILY MEMBER"/>
    <property type="match status" value="1"/>
</dbReference>
<dbReference type="AlphaFoldDB" id="A0AAD7H222"/>
<evidence type="ECO:0000256" key="2">
    <source>
        <dbReference type="ARBA" id="ARBA00022741"/>
    </source>
</evidence>
<evidence type="ECO:0000259" key="6">
    <source>
        <dbReference type="PROSITE" id="PS51192"/>
    </source>
</evidence>
<feature type="domain" description="Helicase C-terminal" evidence="7">
    <location>
        <begin position="235"/>
        <end position="390"/>
    </location>
</feature>
<name>A0AAD7H222_MYCRO</name>
<dbReference type="InterPro" id="IPR027417">
    <property type="entry name" value="P-loop_NTPase"/>
</dbReference>
<dbReference type="GO" id="GO:0009378">
    <property type="term" value="F:four-way junction helicase activity"/>
    <property type="evidence" value="ECO:0007669"/>
    <property type="project" value="TreeGrafter"/>
</dbReference>
<dbReference type="InterPro" id="IPR001650">
    <property type="entry name" value="Helicase_C-like"/>
</dbReference>
<evidence type="ECO:0000256" key="1">
    <source>
        <dbReference type="ARBA" id="ARBA00005446"/>
    </source>
</evidence>
<dbReference type="GO" id="GO:0005524">
    <property type="term" value="F:ATP binding"/>
    <property type="evidence" value="ECO:0007669"/>
    <property type="project" value="UniProtKB-KW"/>
</dbReference>
<evidence type="ECO:0000256" key="4">
    <source>
        <dbReference type="ARBA" id="ARBA00034617"/>
    </source>
</evidence>
<dbReference type="EMBL" id="JARKIE010000001">
    <property type="protein sequence ID" value="KAJ7710454.1"/>
    <property type="molecule type" value="Genomic_DNA"/>
</dbReference>
<dbReference type="GO" id="GO:0003676">
    <property type="term" value="F:nucleic acid binding"/>
    <property type="evidence" value="ECO:0007669"/>
    <property type="project" value="InterPro"/>
</dbReference>
<dbReference type="Proteomes" id="UP001221757">
    <property type="component" value="Unassembled WGS sequence"/>
</dbReference>
<gene>
    <name evidence="8" type="ORF">B0H17DRAFT_914360</name>
</gene>
<protein>
    <recommendedName>
        <fullName evidence="5">DNA 3'-5' helicase</fullName>
        <ecNumber evidence="5">5.6.2.4</ecNumber>
    </recommendedName>
</protein>
<comment type="similarity">
    <text evidence="1">Belongs to the helicase family. RecQ subfamily.</text>
</comment>
<dbReference type="Pfam" id="PF00271">
    <property type="entry name" value="Helicase_C"/>
    <property type="match status" value="1"/>
</dbReference>
<proteinExistence type="inferred from homology"/>
<dbReference type="SMART" id="SM00487">
    <property type="entry name" value="DEXDc"/>
    <property type="match status" value="1"/>
</dbReference>
<dbReference type="SMART" id="SM00490">
    <property type="entry name" value="HELICc"/>
    <property type="match status" value="1"/>
</dbReference>
<dbReference type="GO" id="GO:0000724">
    <property type="term" value="P:double-strand break repair via homologous recombination"/>
    <property type="evidence" value="ECO:0007669"/>
    <property type="project" value="TreeGrafter"/>
</dbReference>
<feature type="domain" description="Helicase ATP-binding" evidence="6">
    <location>
        <begin position="37"/>
        <end position="209"/>
    </location>
</feature>
<keyword evidence="3" id="KW-0067">ATP-binding</keyword>
<dbReference type="GO" id="GO:0005737">
    <property type="term" value="C:cytoplasm"/>
    <property type="evidence" value="ECO:0007669"/>
    <property type="project" value="TreeGrafter"/>
</dbReference>
<evidence type="ECO:0000313" key="9">
    <source>
        <dbReference type="Proteomes" id="UP001221757"/>
    </source>
</evidence>
<dbReference type="SUPFAM" id="SSF52540">
    <property type="entry name" value="P-loop containing nucleoside triphosphate hydrolases"/>
    <property type="match status" value="1"/>
</dbReference>
<organism evidence="8 9">
    <name type="scientific">Mycena rosella</name>
    <name type="common">Pink bonnet</name>
    <name type="synonym">Agaricus rosellus</name>
    <dbReference type="NCBI Taxonomy" id="1033263"/>
    <lineage>
        <taxon>Eukaryota</taxon>
        <taxon>Fungi</taxon>
        <taxon>Dikarya</taxon>
        <taxon>Basidiomycota</taxon>
        <taxon>Agaricomycotina</taxon>
        <taxon>Agaricomycetes</taxon>
        <taxon>Agaricomycetidae</taxon>
        <taxon>Agaricales</taxon>
        <taxon>Marasmiineae</taxon>
        <taxon>Mycenaceae</taxon>
        <taxon>Mycena</taxon>
    </lineage>
</organism>
<dbReference type="PROSITE" id="PS51192">
    <property type="entry name" value="HELICASE_ATP_BIND_1"/>
    <property type="match status" value="1"/>
</dbReference>
<dbReference type="PANTHER" id="PTHR13710:SF154">
    <property type="entry name" value="RECQ HELICASE, PUTATIVE (AFU_ORTHOLOGUE AFUA_6G14720)-RELATED"/>
    <property type="match status" value="1"/>
</dbReference>
<dbReference type="EC" id="5.6.2.4" evidence="5"/>
<keyword evidence="9" id="KW-1185">Reference proteome</keyword>
<dbReference type="PROSITE" id="PS51194">
    <property type="entry name" value="HELICASE_CTER"/>
    <property type="match status" value="1"/>
</dbReference>
<evidence type="ECO:0000259" key="7">
    <source>
        <dbReference type="PROSITE" id="PS51194"/>
    </source>
</evidence>
<evidence type="ECO:0000313" key="8">
    <source>
        <dbReference type="EMBL" id="KAJ7710454.1"/>
    </source>
</evidence>
<dbReference type="Gene3D" id="3.40.50.300">
    <property type="entry name" value="P-loop containing nucleotide triphosphate hydrolases"/>
    <property type="match status" value="2"/>
</dbReference>
<keyword evidence="2" id="KW-0547">Nucleotide-binding</keyword>
<evidence type="ECO:0000256" key="5">
    <source>
        <dbReference type="ARBA" id="ARBA00034808"/>
    </source>
</evidence>
<reference evidence="8" key="1">
    <citation type="submission" date="2023-03" db="EMBL/GenBank/DDBJ databases">
        <title>Massive genome expansion in bonnet fungi (Mycena s.s.) driven by repeated elements and novel gene families across ecological guilds.</title>
        <authorList>
            <consortium name="Lawrence Berkeley National Laboratory"/>
            <person name="Harder C.B."/>
            <person name="Miyauchi S."/>
            <person name="Viragh M."/>
            <person name="Kuo A."/>
            <person name="Thoen E."/>
            <person name="Andreopoulos B."/>
            <person name="Lu D."/>
            <person name="Skrede I."/>
            <person name="Drula E."/>
            <person name="Henrissat B."/>
            <person name="Morin E."/>
            <person name="Kohler A."/>
            <person name="Barry K."/>
            <person name="LaButti K."/>
            <person name="Morin E."/>
            <person name="Salamov A."/>
            <person name="Lipzen A."/>
            <person name="Mereny Z."/>
            <person name="Hegedus B."/>
            <person name="Baldrian P."/>
            <person name="Stursova M."/>
            <person name="Weitz H."/>
            <person name="Taylor A."/>
            <person name="Grigoriev I.V."/>
            <person name="Nagy L.G."/>
            <person name="Martin F."/>
            <person name="Kauserud H."/>
        </authorList>
    </citation>
    <scope>NUCLEOTIDE SEQUENCE</scope>
    <source>
        <strain evidence="8">CBHHK067</strain>
    </source>
</reference>
<evidence type="ECO:0000256" key="3">
    <source>
        <dbReference type="ARBA" id="ARBA00022840"/>
    </source>
</evidence>
<dbReference type="Pfam" id="PF00270">
    <property type="entry name" value="DEAD"/>
    <property type="match status" value="1"/>
</dbReference>
<dbReference type="InterPro" id="IPR011545">
    <property type="entry name" value="DEAD/DEAH_box_helicase_dom"/>
</dbReference>
<accession>A0AAD7H222</accession>
<dbReference type="GO" id="GO:0016787">
    <property type="term" value="F:hydrolase activity"/>
    <property type="evidence" value="ECO:0007669"/>
    <property type="project" value="UniProtKB-KW"/>
</dbReference>